<dbReference type="EMBL" id="JBITGY010000010">
    <property type="protein sequence ID" value="MFI6502651.1"/>
    <property type="molecule type" value="Genomic_DNA"/>
</dbReference>
<evidence type="ECO:0000313" key="2">
    <source>
        <dbReference type="EMBL" id="MFI6502651.1"/>
    </source>
</evidence>
<organism evidence="2 3">
    <name type="scientific">Nonomuraea typhae</name>
    <dbReference type="NCBI Taxonomy" id="2603600"/>
    <lineage>
        <taxon>Bacteria</taxon>
        <taxon>Bacillati</taxon>
        <taxon>Actinomycetota</taxon>
        <taxon>Actinomycetes</taxon>
        <taxon>Streptosporangiales</taxon>
        <taxon>Streptosporangiaceae</taxon>
        <taxon>Nonomuraea</taxon>
    </lineage>
</organism>
<dbReference type="RefSeq" id="WP_397088082.1">
    <property type="nucleotide sequence ID" value="NZ_JBITGY010000010.1"/>
</dbReference>
<feature type="compositionally biased region" description="Low complexity" evidence="1">
    <location>
        <begin position="45"/>
        <end position="54"/>
    </location>
</feature>
<comment type="caution">
    <text evidence="2">The sequence shown here is derived from an EMBL/GenBank/DDBJ whole genome shotgun (WGS) entry which is preliminary data.</text>
</comment>
<feature type="compositionally biased region" description="Basic and acidic residues" evidence="1">
    <location>
        <begin position="1"/>
        <end position="11"/>
    </location>
</feature>
<reference evidence="2 3" key="1">
    <citation type="submission" date="2024-10" db="EMBL/GenBank/DDBJ databases">
        <title>The Natural Products Discovery Center: Release of the First 8490 Sequenced Strains for Exploring Actinobacteria Biosynthetic Diversity.</title>
        <authorList>
            <person name="Kalkreuter E."/>
            <person name="Kautsar S.A."/>
            <person name="Yang D."/>
            <person name="Bader C.D."/>
            <person name="Teijaro C.N."/>
            <person name="Fluegel L."/>
            <person name="Davis C.M."/>
            <person name="Simpson J.R."/>
            <person name="Lauterbach L."/>
            <person name="Steele A.D."/>
            <person name="Gui C."/>
            <person name="Meng S."/>
            <person name="Li G."/>
            <person name="Viehrig K."/>
            <person name="Ye F."/>
            <person name="Su P."/>
            <person name="Kiefer A.F."/>
            <person name="Nichols A."/>
            <person name="Cepeda A.J."/>
            <person name="Yan W."/>
            <person name="Fan B."/>
            <person name="Jiang Y."/>
            <person name="Adhikari A."/>
            <person name="Zheng C.-J."/>
            <person name="Schuster L."/>
            <person name="Cowan T.M."/>
            <person name="Smanski M.J."/>
            <person name="Chevrette M.G."/>
            <person name="De Carvalho L.P.S."/>
            <person name="Shen B."/>
        </authorList>
    </citation>
    <scope>NUCLEOTIDE SEQUENCE [LARGE SCALE GENOMIC DNA]</scope>
    <source>
        <strain evidence="2 3">NPDC050545</strain>
    </source>
</reference>
<name>A0ABW7Z3A6_9ACTN</name>
<evidence type="ECO:0000256" key="1">
    <source>
        <dbReference type="SAM" id="MobiDB-lite"/>
    </source>
</evidence>
<keyword evidence="3" id="KW-1185">Reference proteome</keyword>
<dbReference type="Proteomes" id="UP001612741">
    <property type="component" value="Unassembled WGS sequence"/>
</dbReference>
<gene>
    <name evidence="2" type="ORF">ACIBG2_35105</name>
</gene>
<feature type="region of interest" description="Disordered" evidence="1">
    <location>
        <begin position="1"/>
        <end position="77"/>
    </location>
</feature>
<protein>
    <submittedName>
        <fullName evidence="2">Uncharacterized protein</fullName>
    </submittedName>
</protein>
<evidence type="ECO:0000313" key="3">
    <source>
        <dbReference type="Proteomes" id="UP001612741"/>
    </source>
</evidence>
<proteinExistence type="predicted"/>
<accession>A0ABW7Z3A6</accession>
<sequence>MEQLDRIHEADCTPPSAVGRRRGAGPSAFRALAEMAQDKREVRPARAPATRRPPLSGATAAGARPCPGCPGLNRPAG</sequence>